<dbReference type="CDD" id="cd06261">
    <property type="entry name" value="TM_PBP2"/>
    <property type="match status" value="1"/>
</dbReference>
<comment type="caution">
    <text evidence="9">The sequence shown here is derived from an EMBL/GenBank/DDBJ whole genome shotgun (WGS) entry which is preliminary data.</text>
</comment>
<accession>A0A1E3ARD5</accession>
<keyword evidence="6 7" id="KW-0472">Membrane</keyword>
<protein>
    <submittedName>
        <fullName evidence="9">L-arabinose transport system permease protein AraQ</fullName>
    </submittedName>
</protein>
<dbReference type="PATRIC" id="fig|1432052.3.peg.4125"/>
<comment type="similarity">
    <text evidence="7">Belongs to the binding-protein-dependent transport system permease family.</text>
</comment>
<sequence>MSKNTKMVKIIAFLFLLVLALAWLFPLIWGVFTSFKSETEIKTMGFHMIPVKWVLDNYIKVIWNKNNFPVIRWFLNSTLMAGLSTIISVVLVSVTAYGYTRFQSKFLDRMFYVVMAVSLFPSIVNLIPLYKIVSSLGWVNTIFAAIVPGFASVTNIFLVRQFLQGIPKEYDEAARTDGADEIRTFALILVPMLKPVLTVVALFNFTGVWNDFLWPTIVFNDINRMPITAGLQLMRGPYKTFDMGVILAAAIIAIVPTFIIYLFSQKYFLSSLSLGAGIKG</sequence>
<dbReference type="EMBL" id="MCGI01000003">
    <property type="protein sequence ID" value="ODM11288.1"/>
    <property type="molecule type" value="Genomic_DNA"/>
</dbReference>
<feature type="transmembrane region" description="Helical" evidence="7">
    <location>
        <begin position="73"/>
        <end position="99"/>
    </location>
</feature>
<evidence type="ECO:0000256" key="5">
    <source>
        <dbReference type="ARBA" id="ARBA00022989"/>
    </source>
</evidence>
<evidence type="ECO:0000256" key="1">
    <source>
        <dbReference type="ARBA" id="ARBA00004651"/>
    </source>
</evidence>
<keyword evidence="4 7" id="KW-0812">Transmembrane</keyword>
<dbReference type="AlphaFoldDB" id="A0A1E3ARD5"/>
<evidence type="ECO:0000259" key="8">
    <source>
        <dbReference type="PROSITE" id="PS50928"/>
    </source>
</evidence>
<feature type="transmembrane region" description="Helical" evidence="7">
    <location>
        <begin position="184"/>
        <end position="205"/>
    </location>
</feature>
<dbReference type="Proteomes" id="UP000095003">
    <property type="component" value="Unassembled WGS sequence"/>
</dbReference>
<reference evidence="9 10" key="1">
    <citation type="submission" date="2016-07" db="EMBL/GenBank/DDBJ databases">
        <title>Characterization of isolates of Eisenbergiella tayi derived from blood cultures, using whole genome sequencing.</title>
        <authorList>
            <person name="Burdz T."/>
            <person name="Wiebe D."/>
            <person name="Huynh C."/>
            <person name="Bernard K."/>
        </authorList>
    </citation>
    <scope>NUCLEOTIDE SEQUENCE [LARGE SCALE GENOMIC DNA]</scope>
    <source>
        <strain evidence="9 10">NML 120489</strain>
    </source>
</reference>
<evidence type="ECO:0000313" key="10">
    <source>
        <dbReference type="Proteomes" id="UP000095003"/>
    </source>
</evidence>
<dbReference type="RefSeq" id="WP_044967535.1">
    <property type="nucleotide sequence ID" value="NZ_BAABXS010000001.1"/>
</dbReference>
<evidence type="ECO:0000256" key="2">
    <source>
        <dbReference type="ARBA" id="ARBA00022448"/>
    </source>
</evidence>
<evidence type="ECO:0000256" key="6">
    <source>
        <dbReference type="ARBA" id="ARBA00023136"/>
    </source>
</evidence>
<evidence type="ECO:0000256" key="3">
    <source>
        <dbReference type="ARBA" id="ARBA00022475"/>
    </source>
</evidence>
<dbReference type="PANTHER" id="PTHR43744:SF8">
    <property type="entry name" value="SN-GLYCEROL-3-PHOSPHATE TRANSPORT SYSTEM PERMEASE PROTEIN UGPE"/>
    <property type="match status" value="1"/>
</dbReference>
<keyword evidence="3" id="KW-1003">Cell membrane</keyword>
<organism evidence="9 10">
    <name type="scientific">Eisenbergiella tayi</name>
    <dbReference type="NCBI Taxonomy" id="1432052"/>
    <lineage>
        <taxon>Bacteria</taxon>
        <taxon>Bacillati</taxon>
        <taxon>Bacillota</taxon>
        <taxon>Clostridia</taxon>
        <taxon>Lachnospirales</taxon>
        <taxon>Lachnospiraceae</taxon>
        <taxon>Eisenbergiella</taxon>
    </lineage>
</organism>
<keyword evidence="5 7" id="KW-1133">Transmembrane helix</keyword>
<feature type="domain" description="ABC transmembrane type-1" evidence="8">
    <location>
        <begin position="74"/>
        <end position="264"/>
    </location>
</feature>
<dbReference type="SUPFAM" id="SSF161098">
    <property type="entry name" value="MetI-like"/>
    <property type="match status" value="1"/>
</dbReference>
<name>A0A1E3ARD5_9FIRM</name>
<dbReference type="PROSITE" id="PS50928">
    <property type="entry name" value="ABC_TM1"/>
    <property type="match status" value="1"/>
</dbReference>
<comment type="subcellular location">
    <subcellularLocation>
        <location evidence="1 7">Cell membrane</location>
        <topology evidence="1 7">Multi-pass membrane protein</topology>
    </subcellularLocation>
</comment>
<dbReference type="InterPro" id="IPR035906">
    <property type="entry name" value="MetI-like_sf"/>
</dbReference>
<proteinExistence type="inferred from homology"/>
<dbReference type="GO" id="GO:0055085">
    <property type="term" value="P:transmembrane transport"/>
    <property type="evidence" value="ECO:0007669"/>
    <property type="project" value="InterPro"/>
</dbReference>
<feature type="transmembrane region" description="Helical" evidence="7">
    <location>
        <begin position="111"/>
        <end position="130"/>
    </location>
</feature>
<dbReference type="Pfam" id="PF00528">
    <property type="entry name" value="BPD_transp_1"/>
    <property type="match status" value="1"/>
</dbReference>
<evidence type="ECO:0000313" key="9">
    <source>
        <dbReference type="EMBL" id="ODM11288.1"/>
    </source>
</evidence>
<keyword evidence="2 7" id="KW-0813">Transport</keyword>
<gene>
    <name evidence="9" type="primary">araQ_90</name>
    <name evidence="9" type="ORF">BEH84_03717</name>
</gene>
<dbReference type="GO" id="GO:0005886">
    <property type="term" value="C:plasma membrane"/>
    <property type="evidence" value="ECO:0007669"/>
    <property type="project" value="UniProtKB-SubCell"/>
</dbReference>
<dbReference type="Gene3D" id="1.10.3720.10">
    <property type="entry name" value="MetI-like"/>
    <property type="match status" value="1"/>
</dbReference>
<evidence type="ECO:0000256" key="7">
    <source>
        <dbReference type="RuleBase" id="RU363032"/>
    </source>
</evidence>
<dbReference type="GeneID" id="93302899"/>
<evidence type="ECO:0000256" key="4">
    <source>
        <dbReference type="ARBA" id="ARBA00022692"/>
    </source>
</evidence>
<dbReference type="PANTHER" id="PTHR43744">
    <property type="entry name" value="ABC TRANSPORTER PERMEASE PROTEIN MG189-RELATED-RELATED"/>
    <property type="match status" value="1"/>
</dbReference>
<feature type="transmembrane region" description="Helical" evidence="7">
    <location>
        <begin position="243"/>
        <end position="263"/>
    </location>
</feature>
<dbReference type="InterPro" id="IPR000515">
    <property type="entry name" value="MetI-like"/>
</dbReference>
<feature type="transmembrane region" description="Helical" evidence="7">
    <location>
        <begin position="142"/>
        <end position="163"/>
    </location>
</feature>